<proteinExistence type="inferred from homology"/>
<comment type="catalytic activity">
    <reaction evidence="1">
        <text>coproporphyrinogen III + 3 O2 = coproporphyrin III + 3 H2O2</text>
        <dbReference type="Rhea" id="RHEA:43436"/>
        <dbReference type="ChEBI" id="CHEBI:15379"/>
        <dbReference type="ChEBI" id="CHEBI:16240"/>
        <dbReference type="ChEBI" id="CHEBI:57309"/>
        <dbReference type="ChEBI" id="CHEBI:131725"/>
        <dbReference type="EC" id="1.3.3.15"/>
    </reaction>
    <physiologicalReaction direction="left-to-right" evidence="1">
        <dbReference type="Rhea" id="RHEA:43437"/>
    </physiologicalReaction>
</comment>
<feature type="compositionally biased region" description="Low complexity" evidence="13">
    <location>
        <begin position="244"/>
        <end position="274"/>
    </location>
</feature>
<dbReference type="EC" id="1.3.3.15" evidence="6 12"/>
<comment type="caution">
    <text evidence="16">The sequence shown here is derived from an EMBL/GenBank/DDBJ whole genome shotgun (WGS) entry which is preliminary data.</text>
</comment>
<protein>
    <recommendedName>
        <fullName evidence="7 12">Coproporphyrinogen III oxidase</fullName>
        <ecNumber evidence="6 12">1.3.3.15</ecNumber>
    </recommendedName>
</protein>
<keyword evidence="14" id="KW-0812">Transmembrane</keyword>
<evidence type="ECO:0000256" key="10">
    <source>
        <dbReference type="ARBA" id="ARBA00023002"/>
    </source>
</evidence>
<evidence type="ECO:0000313" key="16">
    <source>
        <dbReference type="EMBL" id="TDC47621.1"/>
    </source>
</evidence>
<dbReference type="InterPro" id="IPR050464">
    <property type="entry name" value="Zeta_carotene_desat/Oxidored"/>
</dbReference>
<keyword evidence="12" id="KW-0963">Cytoplasm</keyword>
<comment type="cofactor">
    <cofactor evidence="2 12">
        <name>FAD</name>
        <dbReference type="ChEBI" id="CHEBI:57692"/>
    </cofactor>
</comment>
<accession>A0A4R4RE71</accession>
<organism evidence="16 17">
    <name type="scientific">Jiangella ureilytica</name>
    <dbReference type="NCBI Taxonomy" id="2530374"/>
    <lineage>
        <taxon>Bacteria</taxon>
        <taxon>Bacillati</taxon>
        <taxon>Actinomycetota</taxon>
        <taxon>Actinomycetes</taxon>
        <taxon>Jiangellales</taxon>
        <taxon>Jiangellaceae</taxon>
        <taxon>Jiangella</taxon>
    </lineage>
</organism>
<dbReference type="Proteomes" id="UP000295621">
    <property type="component" value="Unassembled WGS sequence"/>
</dbReference>
<comment type="pathway">
    <text evidence="4 12">Porphyrin-containing compound metabolism; protoheme biosynthesis.</text>
</comment>
<comment type="similarity">
    <text evidence="5 12">Belongs to the protoporphyrinogen/coproporphyrinogen oxidase family. Coproporphyrinogen III oxidase subfamily.</text>
</comment>
<keyword evidence="11 12" id="KW-0350">Heme biosynthesis</keyword>
<dbReference type="PANTHER" id="PTHR42923">
    <property type="entry name" value="PROTOPORPHYRINOGEN OXIDASE"/>
    <property type="match status" value="1"/>
</dbReference>
<feature type="region of interest" description="Disordered" evidence="13">
    <location>
        <begin position="208"/>
        <end position="274"/>
    </location>
</feature>
<dbReference type="EMBL" id="SMKL01000071">
    <property type="protein sequence ID" value="TDC47621.1"/>
    <property type="molecule type" value="Genomic_DNA"/>
</dbReference>
<dbReference type="SUPFAM" id="SSF54373">
    <property type="entry name" value="FAD-linked reductases, C-terminal domain"/>
    <property type="match status" value="1"/>
</dbReference>
<name>A0A4R4RE71_9ACTN</name>
<evidence type="ECO:0000256" key="1">
    <source>
        <dbReference type="ARBA" id="ARBA00001755"/>
    </source>
</evidence>
<dbReference type="InterPro" id="IPR004572">
    <property type="entry name" value="Protoporphyrinogen_oxidase"/>
</dbReference>
<dbReference type="UniPathway" id="UPA00252"/>
<dbReference type="GO" id="GO:0004729">
    <property type="term" value="F:oxygen-dependent protoporphyrinogen oxidase activity"/>
    <property type="evidence" value="ECO:0007669"/>
    <property type="project" value="UniProtKB-UniRule"/>
</dbReference>
<dbReference type="InterPro" id="IPR002937">
    <property type="entry name" value="Amino_oxidase"/>
</dbReference>
<keyword evidence="17" id="KW-1185">Reference proteome</keyword>
<dbReference type="AlphaFoldDB" id="A0A4R4RE71"/>
<dbReference type="PANTHER" id="PTHR42923:SF3">
    <property type="entry name" value="PROTOPORPHYRINOGEN OXIDASE"/>
    <property type="match status" value="1"/>
</dbReference>
<dbReference type="NCBIfam" id="TIGR00562">
    <property type="entry name" value="proto_IX_ox"/>
    <property type="match status" value="1"/>
</dbReference>
<keyword evidence="14" id="KW-0472">Membrane</keyword>
<keyword evidence="9 12" id="KW-0274">FAD</keyword>
<evidence type="ECO:0000256" key="3">
    <source>
        <dbReference type="ARBA" id="ARBA00002185"/>
    </source>
</evidence>
<evidence type="ECO:0000256" key="11">
    <source>
        <dbReference type="ARBA" id="ARBA00023133"/>
    </source>
</evidence>
<evidence type="ECO:0000256" key="6">
    <source>
        <dbReference type="ARBA" id="ARBA00012402"/>
    </source>
</evidence>
<evidence type="ECO:0000256" key="8">
    <source>
        <dbReference type="ARBA" id="ARBA00022630"/>
    </source>
</evidence>
<reference evidence="16 17" key="1">
    <citation type="submission" date="2019-02" db="EMBL/GenBank/DDBJ databases">
        <title>Draft genome sequences of novel Actinobacteria.</title>
        <authorList>
            <person name="Sahin N."/>
            <person name="Ay H."/>
            <person name="Saygin H."/>
        </authorList>
    </citation>
    <scope>NUCLEOTIDE SEQUENCE [LARGE SCALE GENOMIC DNA]</scope>
    <source>
        <strain evidence="16 17">KC603</strain>
    </source>
</reference>
<evidence type="ECO:0000256" key="9">
    <source>
        <dbReference type="ARBA" id="ARBA00022827"/>
    </source>
</evidence>
<keyword evidence="8 12" id="KW-0285">Flavoprotein</keyword>
<keyword evidence="14" id="KW-1133">Transmembrane helix</keyword>
<dbReference type="Pfam" id="PF01593">
    <property type="entry name" value="Amino_oxidase"/>
    <property type="match status" value="1"/>
</dbReference>
<dbReference type="GO" id="GO:0006783">
    <property type="term" value="P:heme biosynthetic process"/>
    <property type="evidence" value="ECO:0007669"/>
    <property type="project" value="UniProtKB-UniRule"/>
</dbReference>
<sequence>MLVRVSGVRVAVVGGGISGLAAAWFLRQALGPDAQIVVLEKQPVVGGHLRVSDVAGLPVDEGAESLLARRPEAVDLARAVGLGDDVVHPAAVGAGLWSRGSIVPLPAGTVMGVPADPARLAGVLTPTEVSAALALDAAAAGLPVDGDVAIGRLVRSRYGDAVADRLVEPLLGGVYAGRADELSLDATVPALGAAVRTARTLRDAVAATTAPPPAGTPADSSTAGEPAASHTGPSAASAAETSAGRRGTPRPAGRGLPPYGRVPTTAAQPGAAQTTMAQAGAAQAGAAQAGAATPVFAGLTGGVGRLPAAVAAASGAEVRTGVTVRAMERTATGWRLVTGPVPAPSTLEVDAVVVATPAAAAARLLAPVVPAAAAELGAVEAASMAIVTLALPADGFPLPPSSSGFLVPPVDGRTIKAVTYSSVKWPWLGGRSGDLVLLRASLGRHGDAQDLQRDDGELVAAALADVRAATGYAGGVADSRVTRWGGALPQYAVGHLDRVARVRAAVDAVPGLAVCGAVYDGVGVAACIGAAREAAGRVAAALSEGRVRIES</sequence>
<evidence type="ECO:0000256" key="7">
    <source>
        <dbReference type="ARBA" id="ARBA00019046"/>
    </source>
</evidence>
<evidence type="ECO:0000313" key="17">
    <source>
        <dbReference type="Proteomes" id="UP000295621"/>
    </source>
</evidence>
<evidence type="ECO:0000256" key="5">
    <source>
        <dbReference type="ARBA" id="ARBA00008310"/>
    </source>
</evidence>
<dbReference type="SUPFAM" id="SSF51905">
    <property type="entry name" value="FAD/NAD(P)-binding domain"/>
    <property type="match status" value="1"/>
</dbReference>
<evidence type="ECO:0000256" key="2">
    <source>
        <dbReference type="ARBA" id="ARBA00001974"/>
    </source>
</evidence>
<dbReference type="GO" id="GO:0005737">
    <property type="term" value="C:cytoplasm"/>
    <property type="evidence" value="ECO:0007669"/>
    <property type="project" value="UniProtKB-SubCell"/>
</dbReference>
<comment type="subcellular location">
    <subcellularLocation>
        <location evidence="12">Cytoplasm</location>
    </subcellularLocation>
</comment>
<evidence type="ECO:0000256" key="14">
    <source>
        <dbReference type="SAM" id="Phobius"/>
    </source>
</evidence>
<feature type="domain" description="Amine oxidase" evidence="15">
    <location>
        <begin position="17"/>
        <end position="538"/>
    </location>
</feature>
<evidence type="ECO:0000256" key="13">
    <source>
        <dbReference type="SAM" id="MobiDB-lite"/>
    </source>
</evidence>
<keyword evidence="10 12" id="KW-0560">Oxidoreductase</keyword>
<evidence type="ECO:0000256" key="4">
    <source>
        <dbReference type="ARBA" id="ARBA00004744"/>
    </source>
</evidence>
<dbReference type="InterPro" id="IPR036188">
    <property type="entry name" value="FAD/NAD-bd_sf"/>
</dbReference>
<feature type="transmembrane region" description="Helical" evidence="14">
    <location>
        <begin position="7"/>
        <end position="26"/>
    </location>
</feature>
<gene>
    <name evidence="16" type="primary">hemG</name>
    <name evidence="16" type="ORF">E1212_23810</name>
</gene>
<dbReference type="Gene3D" id="3.50.50.60">
    <property type="entry name" value="FAD/NAD(P)-binding domain"/>
    <property type="match status" value="2"/>
</dbReference>
<dbReference type="OrthoDB" id="4496419at2"/>
<evidence type="ECO:0000259" key="15">
    <source>
        <dbReference type="Pfam" id="PF01593"/>
    </source>
</evidence>
<comment type="function">
    <text evidence="3 12">Involved in coproporphyrin-dependent heme b biosynthesis. Catalyzes the oxidation of coproporphyrinogen III to coproporphyrin III.</text>
</comment>
<evidence type="ECO:0000256" key="12">
    <source>
        <dbReference type="RuleBase" id="RU364052"/>
    </source>
</evidence>